<protein>
    <submittedName>
        <fullName evidence="2">Uncharacterized protein</fullName>
    </submittedName>
</protein>
<gene>
    <name evidence="2" type="ORF">C0Q92_31010</name>
</gene>
<name>A0A8G1ZKA4_9ACTN</name>
<accession>A0A8G1ZKA4</accession>
<dbReference type="RefSeq" id="WP_129806017.1">
    <property type="nucleotide sequence ID" value="NZ_CP108648.1"/>
</dbReference>
<proteinExistence type="predicted"/>
<reference evidence="2 3" key="1">
    <citation type="submission" date="2017-12" db="EMBL/GenBank/DDBJ databases">
        <title>Population genomics insights into the ecological differentiation and adaptive evolution in streptomycetes.</title>
        <authorList>
            <person name="Li Y."/>
            <person name="Huang Y."/>
        </authorList>
    </citation>
    <scope>NUCLEOTIDE SEQUENCE [LARGE SCALE GENOMIC DNA]</scope>
    <source>
        <strain evidence="2 3">NBRC 100770</strain>
    </source>
</reference>
<evidence type="ECO:0000313" key="3">
    <source>
        <dbReference type="Proteomes" id="UP000292693"/>
    </source>
</evidence>
<dbReference type="EMBL" id="PKLL01000033">
    <property type="protein sequence ID" value="RZE15479.1"/>
    <property type="molecule type" value="Genomic_DNA"/>
</dbReference>
<feature type="region of interest" description="Disordered" evidence="1">
    <location>
        <begin position="1"/>
        <end position="24"/>
    </location>
</feature>
<dbReference type="GeneID" id="97271794"/>
<dbReference type="Proteomes" id="UP000292693">
    <property type="component" value="Unassembled WGS sequence"/>
</dbReference>
<organism evidence="2 3">
    <name type="scientific">Streptomyces albidoflavus</name>
    <dbReference type="NCBI Taxonomy" id="1886"/>
    <lineage>
        <taxon>Bacteria</taxon>
        <taxon>Bacillati</taxon>
        <taxon>Actinomycetota</taxon>
        <taxon>Actinomycetes</taxon>
        <taxon>Kitasatosporales</taxon>
        <taxon>Streptomycetaceae</taxon>
        <taxon>Streptomyces</taxon>
        <taxon>Streptomyces albidoflavus group</taxon>
    </lineage>
</organism>
<evidence type="ECO:0000313" key="2">
    <source>
        <dbReference type="EMBL" id="RZE15479.1"/>
    </source>
</evidence>
<evidence type="ECO:0000256" key="1">
    <source>
        <dbReference type="SAM" id="MobiDB-lite"/>
    </source>
</evidence>
<dbReference type="AlphaFoldDB" id="A0A8G1ZKA4"/>
<sequence length="66" mass="6845">MNTRHATGGPGTPSGRPVTSSRPEPALGCPYCLALAQERLAADLDGDPVRAADCSLRIARHAHGHS</sequence>
<comment type="caution">
    <text evidence="2">The sequence shown here is derived from an EMBL/GenBank/DDBJ whole genome shotgun (WGS) entry which is preliminary data.</text>
</comment>